<dbReference type="GO" id="GO:0005524">
    <property type="term" value="F:ATP binding"/>
    <property type="evidence" value="ECO:0007669"/>
    <property type="project" value="UniProtKB-UniRule"/>
</dbReference>
<evidence type="ECO:0000256" key="4">
    <source>
        <dbReference type="ARBA" id="ARBA00022741"/>
    </source>
</evidence>
<keyword evidence="3 9" id="KW-0493">Microtubule</keyword>
<dbReference type="InterPro" id="IPR029063">
    <property type="entry name" value="SAM-dependent_MTases_sf"/>
</dbReference>
<dbReference type="PROSITE" id="PS50067">
    <property type="entry name" value="KINESIN_MOTOR_2"/>
    <property type="match status" value="1"/>
</dbReference>
<keyword evidence="5 8" id="KW-0067">ATP-binding</keyword>
<dbReference type="STRING" id="1314790.A0A1Y1Z9L8"/>
<dbReference type="GO" id="GO:0008017">
    <property type="term" value="F:microtubule binding"/>
    <property type="evidence" value="ECO:0007669"/>
    <property type="project" value="InterPro"/>
</dbReference>
<comment type="similarity">
    <text evidence="8 9">Belongs to the TRAFAC class myosin-kinesin ATPase superfamily. Kinesin family.</text>
</comment>
<dbReference type="GO" id="GO:0007019">
    <property type="term" value="P:microtubule depolymerization"/>
    <property type="evidence" value="ECO:0007669"/>
    <property type="project" value="TreeGrafter"/>
</dbReference>
<dbReference type="InterPro" id="IPR019410">
    <property type="entry name" value="Methyltransf_16"/>
</dbReference>
<dbReference type="Pfam" id="PF00225">
    <property type="entry name" value="Kinesin"/>
    <property type="match status" value="1"/>
</dbReference>
<reference evidence="11 12" key="1">
    <citation type="submission" date="2016-07" db="EMBL/GenBank/DDBJ databases">
        <title>Pervasive Adenine N6-methylation of Active Genes in Fungi.</title>
        <authorList>
            <consortium name="DOE Joint Genome Institute"/>
            <person name="Mondo S.J."/>
            <person name="Dannebaum R.O."/>
            <person name="Kuo R.C."/>
            <person name="Labutti K."/>
            <person name="Haridas S."/>
            <person name="Kuo A."/>
            <person name="Salamov A."/>
            <person name="Ahrendt S.R."/>
            <person name="Lipzen A."/>
            <person name="Sullivan W."/>
            <person name="Andreopoulos W.B."/>
            <person name="Clum A."/>
            <person name="Lindquist E."/>
            <person name="Daum C."/>
            <person name="Ramamoorthy G.K."/>
            <person name="Gryganskyi A."/>
            <person name="Culley D."/>
            <person name="Magnuson J.K."/>
            <person name="James T.Y."/>
            <person name="O'Malley M.A."/>
            <person name="Stajich J.E."/>
            <person name="Spatafora J.W."/>
            <person name="Visel A."/>
            <person name="Grigoriev I.V."/>
        </authorList>
    </citation>
    <scope>NUCLEOTIDE SEQUENCE [LARGE SCALE GENOMIC DNA]</scope>
    <source>
        <strain evidence="11 12">CBS 931.73</strain>
    </source>
</reference>
<evidence type="ECO:0000256" key="2">
    <source>
        <dbReference type="ARBA" id="ARBA00022490"/>
    </source>
</evidence>
<dbReference type="EMBL" id="MCFE01000016">
    <property type="protein sequence ID" value="ORY06485.1"/>
    <property type="molecule type" value="Genomic_DNA"/>
</dbReference>
<dbReference type="InterPro" id="IPR001752">
    <property type="entry name" value="Kinesin_motor_dom"/>
</dbReference>
<evidence type="ECO:0000256" key="6">
    <source>
        <dbReference type="ARBA" id="ARBA00023175"/>
    </source>
</evidence>
<dbReference type="GO" id="GO:0003777">
    <property type="term" value="F:microtubule motor activity"/>
    <property type="evidence" value="ECO:0007669"/>
    <property type="project" value="InterPro"/>
</dbReference>
<organism evidence="11 12">
    <name type="scientific">Basidiobolus meristosporus CBS 931.73</name>
    <dbReference type="NCBI Taxonomy" id="1314790"/>
    <lineage>
        <taxon>Eukaryota</taxon>
        <taxon>Fungi</taxon>
        <taxon>Fungi incertae sedis</taxon>
        <taxon>Zoopagomycota</taxon>
        <taxon>Entomophthoromycotina</taxon>
        <taxon>Basidiobolomycetes</taxon>
        <taxon>Basidiobolales</taxon>
        <taxon>Basidiobolaceae</taxon>
        <taxon>Basidiobolus</taxon>
    </lineage>
</organism>
<dbReference type="PROSITE" id="PS00411">
    <property type="entry name" value="KINESIN_MOTOR_1"/>
    <property type="match status" value="1"/>
</dbReference>
<evidence type="ECO:0000256" key="5">
    <source>
        <dbReference type="ARBA" id="ARBA00022840"/>
    </source>
</evidence>
<keyword evidence="6 8" id="KW-0505">Motor protein</keyword>
<feature type="domain" description="Kinesin motor" evidence="10">
    <location>
        <begin position="63"/>
        <end position="395"/>
    </location>
</feature>
<feature type="binding site" evidence="8">
    <location>
        <begin position="152"/>
        <end position="159"/>
    </location>
    <ligand>
        <name>ATP</name>
        <dbReference type="ChEBI" id="CHEBI:30616"/>
    </ligand>
</feature>
<dbReference type="PANTHER" id="PTHR47971">
    <property type="entry name" value="KINESIN-RELATED PROTEIN 6"/>
    <property type="match status" value="1"/>
</dbReference>
<dbReference type="AlphaFoldDB" id="A0A1Y1Z9L8"/>
<dbReference type="PRINTS" id="PR00380">
    <property type="entry name" value="KINESINHEAVY"/>
</dbReference>
<evidence type="ECO:0000256" key="7">
    <source>
        <dbReference type="ARBA" id="ARBA00023212"/>
    </source>
</evidence>
<sequence length="577" mass="64958">MKTESIGVLTQEISNPKVQPKFFHSEDNHEGFYRAELKKRNESLPLAKQFSDALKPLEEDSRDIIVSLRTRPLFEHEVARGCLNAISVRNPTTVAHKLEVRFDGVPKIESQSYEVDYAFGPEDDNDTIYEHTVSSLVPLVLKGGIATVFAYGQTGSGKTYTLTGLQELVAYDIIKQINSPKNLGEAGQLQFRVFLSYFEILGSQTFDLFNDREPLKIMEDTFGVVQVAGAKEVEVTSIEQFLELLKLAASYRKTESTHKNQTSSRSHSICRIRTQNTVLTQLEDGKFFLVDLAGSERHADSKFHTAERLKETKEINKSLMTLKECIRTRSQLESQTQYLHVPYRTSKLTLLLKDAFELATARQCRTVVIANISPSSTDMEHSLNTLRYTTPLRVMPPSVKPEPNPNNPATWTHEEMVQWIKSTSKYVDPKVLCPVERLYCAHAGAKQVTMTDYSTHVLTELENNIRLNSERCPNTASLELSWEDLEQSEVANQPFDLVIGADVTYDAAIIPLLVRVFKYFLVRGSEVILAATIRNQNTFAQFDASTDEEGIKVEQLPLCKGNSNHGKPVCGGKRIAV</sequence>
<dbReference type="SUPFAM" id="SSF53335">
    <property type="entry name" value="S-adenosyl-L-methionine-dependent methyltransferases"/>
    <property type="match status" value="1"/>
</dbReference>
<protein>
    <recommendedName>
        <fullName evidence="9">Kinesin-like protein</fullName>
    </recommendedName>
</protein>
<keyword evidence="12" id="KW-1185">Reference proteome</keyword>
<keyword evidence="2" id="KW-0963">Cytoplasm</keyword>
<keyword evidence="11" id="KW-0378">Hydrolase</keyword>
<comment type="caution">
    <text evidence="11">The sequence shown here is derived from an EMBL/GenBank/DDBJ whole genome shotgun (WGS) entry which is preliminary data.</text>
</comment>
<evidence type="ECO:0000313" key="11">
    <source>
        <dbReference type="EMBL" id="ORY06485.1"/>
    </source>
</evidence>
<evidence type="ECO:0000256" key="9">
    <source>
        <dbReference type="RuleBase" id="RU000394"/>
    </source>
</evidence>
<dbReference type="GO" id="GO:0016787">
    <property type="term" value="F:hydrolase activity"/>
    <property type="evidence" value="ECO:0007669"/>
    <property type="project" value="UniProtKB-KW"/>
</dbReference>
<dbReference type="SUPFAM" id="SSF52540">
    <property type="entry name" value="P-loop containing nucleoside triphosphate hydrolases"/>
    <property type="match status" value="1"/>
</dbReference>
<dbReference type="InterPro" id="IPR027417">
    <property type="entry name" value="P-loop_NTPase"/>
</dbReference>
<keyword evidence="4 8" id="KW-0547">Nucleotide-binding</keyword>
<dbReference type="GO" id="GO:0007018">
    <property type="term" value="P:microtubule-based movement"/>
    <property type="evidence" value="ECO:0007669"/>
    <property type="project" value="InterPro"/>
</dbReference>
<dbReference type="InterPro" id="IPR027640">
    <property type="entry name" value="Kinesin-like_fam"/>
</dbReference>
<dbReference type="Gene3D" id="3.40.50.150">
    <property type="entry name" value="Vaccinia Virus protein VP39"/>
    <property type="match status" value="1"/>
</dbReference>
<evidence type="ECO:0000259" key="10">
    <source>
        <dbReference type="PROSITE" id="PS50067"/>
    </source>
</evidence>
<accession>A0A1Y1Z9L8</accession>
<dbReference type="SMART" id="SM00129">
    <property type="entry name" value="KISc"/>
    <property type="match status" value="1"/>
</dbReference>
<dbReference type="Proteomes" id="UP000193498">
    <property type="component" value="Unassembled WGS sequence"/>
</dbReference>
<dbReference type="InterPro" id="IPR036961">
    <property type="entry name" value="Kinesin_motor_dom_sf"/>
</dbReference>
<name>A0A1Y1Z9L8_9FUNG</name>
<dbReference type="InParanoid" id="A0A1Y1Z9L8"/>
<keyword evidence="7" id="KW-0206">Cytoskeleton</keyword>
<gene>
    <name evidence="11" type="ORF">K493DRAFT_404030</name>
</gene>
<dbReference type="OrthoDB" id="3176171at2759"/>
<evidence type="ECO:0000256" key="3">
    <source>
        <dbReference type="ARBA" id="ARBA00022701"/>
    </source>
</evidence>
<evidence type="ECO:0000256" key="8">
    <source>
        <dbReference type="PROSITE-ProRule" id="PRU00283"/>
    </source>
</evidence>
<dbReference type="PANTHER" id="PTHR47971:SF8">
    <property type="entry name" value="KINESIN-LIKE PROTEIN"/>
    <property type="match status" value="1"/>
</dbReference>
<dbReference type="Pfam" id="PF10294">
    <property type="entry name" value="Methyltransf_16"/>
    <property type="match status" value="1"/>
</dbReference>
<proteinExistence type="inferred from homology"/>
<dbReference type="InterPro" id="IPR019821">
    <property type="entry name" value="Kinesin_motor_CS"/>
</dbReference>
<evidence type="ECO:0000256" key="1">
    <source>
        <dbReference type="ARBA" id="ARBA00004245"/>
    </source>
</evidence>
<dbReference type="GO" id="GO:0005874">
    <property type="term" value="C:microtubule"/>
    <property type="evidence" value="ECO:0007669"/>
    <property type="project" value="UniProtKB-KW"/>
</dbReference>
<comment type="subcellular location">
    <subcellularLocation>
        <location evidence="1">Cytoplasm</location>
        <location evidence="1">Cytoskeleton</location>
    </subcellularLocation>
</comment>
<evidence type="ECO:0000313" key="12">
    <source>
        <dbReference type="Proteomes" id="UP000193498"/>
    </source>
</evidence>
<dbReference type="Gene3D" id="3.40.850.10">
    <property type="entry name" value="Kinesin motor domain"/>
    <property type="match status" value="1"/>
</dbReference>